<evidence type="ECO:0000313" key="3">
    <source>
        <dbReference type="Proteomes" id="UP001139365"/>
    </source>
</evidence>
<gene>
    <name evidence="2" type="ORF">MR241_06260</name>
</gene>
<dbReference type="EMBL" id="JALEMU010000098">
    <property type="protein sequence ID" value="MCI5755883.1"/>
    <property type="molecule type" value="Genomic_DNA"/>
</dbReference>
<evidence type="ECO:0000313" key="2">
    <source>
        <dbReference type="EMBL" id="MCI5755883.1"/>
    </source>
</evidence>
<evidence type="ECO:0000256" key="1">
    <source>
        <dbReference type="SAM" id="Phobius"/>
    </source>
</evidence>
<keyword evidence="1" id="KW-0812">Transmembrane</keyword>
<keyword evidence="1" id="KW-1133">Transmembrane helix</keyword>
<dbReference type="AlphaFoldDB" id="A0AAE3K4F6"/>
<dbReference type="Proteomes" id="UP001139365">
    <property type="component" value="Unassembled WGS sequence"/>
</dbReference>
<feature type="transmembrane region" description="Helical" evidence="1">
    <location>
        <begin position="17"/>
        <end position="37"/>
    </location>
</feature>
<accession>A0AAE3K4F6</accession>
<protein>
    <submittedName>
        <fullName evidence="2">Uncharacterized protein</fullName>
    </submittedName>
</protein>
<keyword evidence="1" id="KW-0472">Membrane</keyword>
<proteinExistence type="predicted"/>
<organism evidence="2 3">
    <name type="scientific">Candidatus Colimorpha enterica</name>
    <dbReference type="NCBI Taxonomy" id="3083063"/>
    <lineage>
        <taxon>Bacteria</taxon>
        <taxon>Pseudomonadati</taxon>
        <taxon>Bacteroidota</taxon>
        <taxon>Bacteroidia</taxon>
        <taxon>Bacteroidales</taxon>
        <taxon>Candidatus Colimorpha</taxon>
    </lineage>
</organism>
<name>A0AAE3K4F6_9BACT</name>
<sequence>MNPKINRYIKRRLRNRTVITVICTAVVISLAAGVLYYTKLRKNLFSKNIYPGNNSPLARTTDSSESLIY</sequence>
<feature type="non-terminal residue" evidence="2">
    <location>
        <position position="69"/>
    </location>
</feature>
<reference evidence="2 3" key="1">
    <citation type="submission" date="2022-03" db="EMBL/GenBank/DDBJ databases">
        <title>Metagenome-assembled genomes from swine fecal metagenomes.</title>
        <authorList>
            <person name="Holman D.B."/>
            <person name="Kommadath A."/>
        </authorList>
    </citation>
    <scope>NUCLEOTIDE SEQUENCE [LARGE SCALE GENOMIC DNA]</scope>
    <source>
        <strain evidence="2">SUG147</strain>
    </source>
</reference>
<comment type="caution">
    <text evidence="2">The sequence shown here is derived from an EMBL/GenBank/DDBJ whole genome shotgun (WGS) entry which is preliminary data.</text>
</comment>